<accession>A0A068R954</accession>
<keyword evidence="2" id="KW-1185">Reference proteome</keyword>
<proteinExistence type="predicted"/>
<dbReference type="Proteomes" id="UP000032735">
    <property type="component" value="Chromosome"/>
</dbReference>
<gene>
    <name evidence="1" type="ORF">XPG1_3043</name>
</gene>
<dbReference type="AlphaFoldDB" id="A0A068R954"/>
<dbReference type="STRING" id="1354304.XPG1_3043"/>
<dbReference type="EMBL" id="FO704551">
    <property type="protein sequence ID" value="CDG22690.1"/>
    <property type="molecule type" value="Genomic_DNA"/>
</dbReference>
<evidence type="ECO:0000313" key="1">
    <source>
        <dbReference type="EMBL" id="CDG22690.1"/>
    </source>
</evidence>
<reference evidence="1 2" key="1">
    <citation type="submission" date="2013-07" db="EMBL/GenBank/DDBJ databases">
        <authorList>
            <person name="Genoscope - CEA"/>
        </authorList>
    </citation>
    <scope>NUCLEOTIDE SEQUENCE [LARGE SCALE GENOMIC DNA]</scope>
    <source>
        <strain evidence="1 2">G6</strain>
    </source>
</reference>
<organism evidence="1 2">
    <name type="scientific">Xenorhabdus poinarii G6</name>
    <dbReference type="NCBI Taxonomy" id="1354304"/>
    <lineage>
        <taxon>Bacteria</taxon>
        <taxon>Pseudomonadati</taxon>
        <taxon>Pseudomonadota</taxon>
        <taxon>Gammaproteobacteria</taxon>
        <taxon>Enterobacterales</taxon>
        <taxon>Morganellaceae</taxon>
        <taxon>Xenorhabdus</taxon>
    </lineage>
</organism>
<protein>
    <submittedName>
        <fullName evidence="1">Uncharacterized protein</fullName>
    </submittedName>
</protein>
<sequence length="46" mass="5300">MPSFVTNHLANLYSEDIPWLNIIGEVGKREYKVKCVGYFILLICIV</sequence>
<dbReference type="HOGENOM" id="CLU_3190860_0_0_6"/>
<name>A0A068R954_9GAMM</name>
<dbReference type="KEGG" id="xpo:XPG1_3043"/>
<evidence type="ECO:0000313" key="2">
    <source>
        <dbReference type="Proteomes" id="UP000032735"/>
    </source>
</evidence>